<feature type="compositionally biased region" description="Basic and acidic residues" evidence="3">
    <location>
        <begin position="531"/>
        <end position="548"/>
    </location>
</feature>
<dbReference type="InterPro" id="IPR052233">
    <property type="entry name" value="Rho-type_GEFs"/>
</dbReference>
<dbReference type="OrthoDB" id="660555at2759"/>
<name>A0A370U164_9HELO</name>
<evidence type="ECO:0000313" key="8">
    <source>
        <dbReference type="Proteomes" id="UP000254866"/>
    </source>
</evidence>
<evidence type="ECO:0000259" key="4">
    <source>
        <dbReference type="PROSITE" id="PS50003"/>
    </source>
</evidence>
<feature type="domain" description="CNH" evidence="6">
    <location>
        <begin position="1435"/>
        <end position="1740"/>
    </location>
</feature>
<dbReference type="InterPro" id="IPR000219">
    <property type="entry name" value="DH_dom"/>
</dbReference>
<dbReference type="SMART" id="SM00036">
    <property type="entry name" value="CNH"/>
    <property type="match status" value="1"/>
</dbReference>
<evidence type="ECO:0000256" key="1">
    <source>
        <dbReference type="ARBA" id="ARBA00022553"/>
    </source>
</evidence>
<evidence type="ECO:0000259" key="6">
    <source>
        <dbReference type="PROSITE" id="PS50219"/>
    </source>
</evidence>
<dbReference type="PROSITE" id="PS50010">
    <property type="entry name" value="DH_2"/>
    <property type="match status" value="1"/>
</dbReference>
<organism evidence="7 8">
    <name type="scientific">Venustampulla echinocandica</name>
    <dbReference type="NCBI Taxonomy" id="2656787"/>
    <lineage>
        <taxon>Eukaryota</taxon>
        <taxon>Fungi</taxon>
        <taxon>Dikarya</taxon>
        <taxon>Ascomycota</taxon>
        <taxon>Pezizomycotina</taxon>
        <taxon>Leotiomycetes</taxon>
        <taxon>Helotiales</taxon>
        <taxon>Pleuroascaceae</taxon>
        <taxon>Venustampulla</taxon>
    </lineage>
</organism>
<protein>
    <submittedName>
        <fullName evidence="7">RhoGEF protein-like protein</fullName>
    </submittedName>
</protein>
<dbReference type="Pfam" id="PF23582">
    <property type="entry name" value="WHD_RGF3"/>
    <property type="match status" value="1"/>
</dbReference>
<feature type="region of interest" description="Disordered" evidence="3">
    <location>
        <begin position="597"/>
        <end position="666"/>
    </location>
</feature>
<feature type="domain" description="DH" evidence="5">
    <location>
        <begin position="966"/>
        <end position="1158"/>
    </location>
</feature>
<gene>
    <name evidence="7" type="ORF">BP5553_01500</name>
</gene>
<dbReference type="InterPro" id="IPR001180">
    <property type="entry name" value="CNH_dom"/>
</dbReference>
<feature type="compositionally biased region" description="Polar residues" evidence="3">
    <location>
        <begin position="318"/>
        <end position="332"/>
    </location>
</feature>
<dbReference type="Pfam" id="PF15405">
    <property type="entry name" value="PH_5"/>
    <property type="match status" value="1"/>
</dbReference>
<feature type="compositionally biased region" description="Polar residues" evidence="3">
    <location>
        <begin position="262"/>
        <end position="272"/>
    </location>
</feature>
<feature type="region of interest" description="Disordered" evidence="3">
    <location>
        <begin position="470"/>
        <end position="503"/>
    </location>
</feature>
<dbReference type="Pfam" id="PF00780">
    <property type="entry name" value="CNH"/>
    <property type="match status" value="1"/>
</dbReference>
<dbReference type="GeneID" id="43594349"/>
<comment type="caution">
    <text evidence="7">The sequence shown here is derived from an EMBL/GenBank/DDBJ whole genome shotgun (WGS) entry which is preliminary data.</text>
</comment>
<dbReference type="InterPro" id="IPR057283">
    <property type="entry name" value="RGF3_WH"/>
</dbReference>
<feature type="region of interest" description="Disordered" evidence="3">
    <location>
        <begin position="288"/>
        <end position="367"/>
    </location>
</feature>
<feature type="compositionally biased region" description="Polar residues" evidence="3">
    <location>
        <begin position="550"/>
        <end position="559"/>
    </location>
</feature>
<accession>A0A370U164</accession>
<feature type="compositionally biased region" description="Low complexity" evidence="3">
    <location>
        <begin position="190"/>
        <end position="201"/>
    </location>
</feature>
<keyword evidence="1" id="KW-0597">Phosphoprotein</keyword>
<feature type="compositionally biased region" description="Polar residues" evidence="3">
    <location>
        <begin position="178"/>
        <end position="189"/>
    </location>
</feature>
<feature type="compositionally biased region" description="Low complexity" evidence="3">
    <location>
        <begin position="84"/>
        <end position="96"/>
    </location>
</feature>
<feature type="compositionally biased region" description="Polar residues" evidence="3">
    <location>
        <begin position="25"/>
        <end position="43"/>
    </location>
</feature>
<dbReference type="GO" id="GO:0005085">
    <property type="term" value="F:guanyl-nucleotide exchange factor activity"/>
    <property type="evidence" value="ECO:0007669"/>
    <property type="project" value="UniProtKB-KW"/>
</dbReference>
<dbReference type="PANTHER" id="PTHR46572:SF1">
    <property type="entry name" value="RHO1 GUANINE NUCLEOTIDE EXCHANGE FACTOR TUS1"/>
    <property type="match status" value="1"/>
</dbReference>
<evidence type="ECO:0000256" key="2">
    <source>
        <dbReference type="ARBA" id="ARBA00022658"/>
    </source>
</evidence>
<feature type="region of interest" description="Disordered" evidence="3">
    <location>
        <begin position="717"/>
        <end position="772"/>
    </location>
</feature>
<dbReference type="RefSeq" id="XP_031874177.1">
    <property type="nucleotide sequence ID" value="XM_032010123.1"/>
</dbReference>
<dbReference type="Proteomes" id="UP000254866">
    <property type="component" value="Unassembled WGS sequence"/>
</dbReference>
<feature type="region of interest" description="Disordered" evidence="3">
    <location>
        <begin position="1"/>
        <end position="272"/>
    </location>
</feature>
<dbReference type="EMBL" id="NPIC01000001">
    <property type="protein sequence ID" value="RDL41521.1"/>
    <property type="molecule type" value="Genomic_DNA"/>
</dbReference>
<dbReference type="SUPFAM" id="SSF50729">
    <property type="entry name" value="PH domain-like"/>
    <property type="match status" value="1"/>
</dbReference>
<dbReference type="PANTHER" id="PTHR46572">
    <property type="entry name" value="RHO1 GDP-GTP EXCHANGE PROTEIN 1-RELATED"/>
    <property type="match status" value="1"/>
</dbReference>
<feature type="compositionally biased region" description="Polar residues" evidence="3">
    <location>
        <begin position="128"/>
        <end position="160"/>
    </location>
</feature>
<dbReference type="InterPro" id="IPR011993">
    <property type="entry name" value="PH-like_dom_sf"/>
</dbReference>
<dbReference type="Pfam" id="PF00621">
    <property type="entry name" value="RhoGEF"/>
    <property type="match status" value="1"/>
</dbReference>
<feature type="compositionally biased region" description="Polar residues" evidence="3">
    <location>
        <begin position="486"/>
        <end position="495"/>
    </location>
</feature>
<reference evidence="7 8" key="1">
    <citation type="journal article" date="2018" name="IMA Fungus">
        <title>IMA Genome-F 9: Draft genome sequence of Annulohypoxylon stygium, Aspergillus mulundensis, Berkeleyomyces basicola (syn. Thielaviopsis basicola), Ceratocystis smalleyi, two Cercospora beticola strains, Coleophoma cylindrospora, Fusarium fracticaudum, Phialophora cf. hyalina, and Morchella septimelata.</title>
        <authorList>
            <person name="Wingfield B.D."/>
            <person name="Bills G.F."/>
            <person name="Dong Y."/>
            <person name="Huang W."/>
            <person name="Nel W.J."/>
            <person name="Swalarsk-Parry B.S."/>
            <person name="Vaghefi N."/>
            <person name="Wilken P.M."/>
            <person name="An Z."/>
            <person name="de Beer Z.W."/>
            <person name="De Vos L."/>
            <person name="Chen L."/>
            <person name="Duong T.A."/>
            <person name="Gao Y."/>
            <person name="Hammerbacher A."/>
            <person name="Kikkert J.R."/>
            <person name="Li Y."/>
            <person name="Li H."/>
            <person name="Li K."/>
            <person name="Li Q."/>
            <person name="Liu X."/>
            <person name="Ma X."/>
            <person name="Naidoo K."/>
            <person name="Pethybridge S.J."/>
            <person name="Sun J."/>
            <person name="Steenkamp E.T."/>
            <person name="van der Nest M.A."/>
            <person name="van Wyk S."/>
            <person name="Wingfield M.J."/>
            <person name="Xiong C."/>
            <person name="Yue Q."/>
            <person name="Zhang X."/>
        </authorList>
    </citation>
    <scope>NUCLEOTIDE SEQUENCE [LARGE SCALE GENOMIC DNA]</scope>
    <source>
        <strain evidence="7 8">BP 5553</strain>
    </source>
</reference>
<dbReference type="PROSITE" id="PS50219">
    <property type="entry name" value="CNH"/>
    <property type="match status" value="1"/>
</dbReference>
<feature type="compositionally biased region" description="Polar residues" evidence="3">
    <location>
        <begin position="652"/>
        <end position="666"/>
    </location>
</feature>
<feature type="domain" description="PH" evidence="4">
    <location>
        <begin position="1194"/>
        <end position="1368"/>
    </location>
</feature>
<evidence type="ECO:0000259" key="5">
    <source>
        <dbReference type="PROSITE" id="PS50010"/>
    </source>
</evidence>
<dbReference type="SMART" id="SM00233">
    <property type="entry name" value="PH"/>
    <property type="match status" value="1"/>
</dbReference>
<proteinExistence type="predicted"/>
<feature type="compositionally biased region" description="Basic and acidic residues" evidence="3">
    <location>
        <begin position="744"/>
        <end position="753"/>
    </location>
</feature>
<dbReference type="PROSITE" id="PS50003">
    <property type="entry name" value="PH_DOMAIN"/>
    <property type="match status" value="1"/>
</dbReference>
<feature type="compositionally biased region" description="Low complexity" evidence="3">
    <location>
        <begin position="726"/>
        <end position="735"/>
    </location>
</feature>
<evidence type="ECO:0000256" key="3">
    <source>
        <dbReference type="SAM" id="MobiDB-lite"/>
    </source>
</evidence>
<feature type="compositionally biased region" description="Low complexity" evidence="3">
    <location>
        <begin position="616"/>
        <end position="634"/>
    </location>
</feature>
<keyword evidence="2" id="KW-0344">Guanine-nucleotide releasing factor</keyword>
<dbReference type="Gene3D" id="1.20.900.10">
    <property type="entry name" value="Dbl homology (DH) domain"/>
    <property type="match status" value="1"/>
</dbReference>
<sequence>MSFHANGQRRYGHVPPAQYPPAGAQDQNQNNSGAGLQRQSSFDNGDDARFFDQGNGRYQSQGGGHSMSGRPSNTAHGELFMPGSSSQSPHSPAQSSVGSASPALSGYQHQYQPLTAGPSSPGLPQVPYNPQNFARTQSQSQAAPYRQQSVYNSTPTTSSHQPYNPAAYQPPAPARNPTVSGYNSYSSYNPVSMPQVPQSPSYWNQNSPQYGASPPVPARPSPQTIYENPLASPTYSAPSAAPSSQQSYHQPPAPAPYPANGGQYNQGDYRNATASQVLFPDYAAYSQAPAPQPFLPYEEDPASNRTRHSNHAAPSVPAQITPSATPSSTSGLQRHPTLRPLPSAPVDDVGDNDDWGLGIQGQGQESISQDQLFADIGDALGTSSEGRQNRIPGNQLDNEIQDLHRYDSRASTLGRNPTGIDRYASTASTASTLNPNSLQIPYDDDYNDEESDLEAAAGLEAMRIAEEQDAQRGSGLGFGAYEGQQYDHQPSQNDSSDSDYKHMDLSLVGGGYAAHMSYGNDVGDPNTGHSSEMEDQSRPLPTRHDIGRSDSYNHTANSASAGLGGMTDYSIPGEGAIHPFPAFEAARVDTFGTGGLQRPTSHTHRLSFDEGDEQVSLHSRLSESRLSGRSGSDSPSRDGMPELFYHPGMGSGSYNQNRPLPSVPSMSENRAPQLMAAGTYRNSQGNYSHVHSLSSESARPVYVPTGPDGYPAQNMLNPGAQYVPRSTSLSSHSSTPQTVPPVRSKTDAEERQARQKAARQGQRSVSGIDAFDVGSPQSSVALDLPALPAGRRKKFAPSRLSTADFRKCEEPWALSGIAAWIKEMAGGETGEGESDLRQKTIEDGLVALFTHKVPTMNTADAETLCQRVVNSMFDAGILLRDEEWVKLGEGEVSGVLWQLTGSGCYSPKVHEQEVHGRCYSHHCTRTLKKINLQSQTLEPSRKSEDWVTFFKVTKEQLEGAHKKEVERQNNLHEIVMSEDLYMDQINVLRILYRDDLSTWQPPIIAKAKLPKFLASIFGKIEAIKEVNENYLLAQLKYRQKEQGPWIIGFSDIFREWVRKAKTPYVEYAAGFPYATYLVRREAEKNLLFRQFLDQARDNKLSGRLDWNTYLKAPITRLQRYTLLLGVVLKNMTQDTEEKAMLATAIEEIKAVTLECDAKVDEQSKKVEMIELQSKLFLRPGMERVQLNLDHLGRELIFKGDLQRAGANRFTWLETHAILFDHYLVLAKTIIQREGTTGRKKEVYDVSKLPIPMQLLVLETTNDDPVIKSSVKGIGAVTTVTKTAQSTASDSRLTRTVTNGTLEHTNSNISVATMGSATKLTPVNTNDSDARAMYPFRVKHLGKTEVYTLYAPSAQNRQDWCDKILEAKTRHAASLFEQNAEPFRLRVMADTAFSYDAMSAGYQKSAVSVIGTPLERAIREMERTYGAGPRPGPVCRAQVNCATAFNCFGKSMVAIGTDYGVYISEASNARGWSRSIQMNRVTQIAVLEEFSLCLIIADKSLIAYHLDVIVPVSNFPAPQHDSARRAPQKLSGTRDVSFFATARMKDRTLVFYKKKEGLHSTFKVLEPVFQKSTEKKSRLFGKKFGSTTEFFREFDEFYIPTECFTINLFHTYIAISTSKGFELMTLDKKVPMSIPDMKNPAIGNIAARLQEQKPLGMFRLSDSEFLLCYQESAVYVDKHGEVSRSVIMEFVGKAKSAAMYGAYLVLFDSDFVEVRNAENGRLRQVIAGRDVRCLDYGVNPLGAGAANSQMAMKGFGMENGPMKRTLKIAMAHPEVAGSQIVLEMVLNEGHME</sequence>
<dbReference type="InterPro" id="IPR001849">
    <property type="entry name" value="PH_domain"/>
</dbReference>
<feature type="region of interest" description="Disordered" evidence="3">
    <location>
        <begin position="518"/>
        <end position="559"/>
    </location>
</feature>
<keyword evidence="8" id="KW-1185">Reference proteome</keyword>
<dbReference type="SMART" id="SM00325">
    <property type="entry name" value="RhoGEF"/>
    <property type="match status" value="1"/>
</dbReference>
<evidence type="ECO:0000313" key="7">
    <source>
        <dbReference type="EMBL" id="RDL41521.1"/>
    </source>
</evidence>
<dbReference type="SUPFAM" id="SSF48065">
    <property type="entry name" value="DBL homology domain (DH-domain)"/>
    <property type="match status" value="1"/>
</dbReference>
<feature type="compositionally biased region" description="Low complexity" evidence="3">
    <location>
        <begin position="231"/>
        <end position="250"/>
    </location>
</feature>
<dbReference type="InterPro" id="IPR041675">
    <property type="entry name" value="PH_5"/>
</dbReference>
<dbReference type="InterPro" id="IPR035899">
    <property type="entry name" value="DBL_dom_sf"/>
</dbReference>
<dbReference type="Gene3D" id="2.30.29.30">
    <property type="entry name" value="Pleckstrin-homology domain (PH domain)/Phosphotyrosine-binding domain (PTB)"/>
    <property type="match status" value="1"/>
</dbReference>
<dbReference type="STRING" id="2656787.A0A370U164"/>